<gene>
    <name evidence="1" type="ORF">KPL71_022633</name>
</gene>
<accession>A0ACB8IDB3</accession>
<evidence type="ECO:0000313" key="2">
    <source>
        <dbReference type="Proteomes" id="UP000829398"/>
    </source>
</evidence>
<proteinExistence type="predicted"/>
<evidence type="ECO:0000313" key="1">
    <source>
        <dbReference type="EMBL" id="KAH9695089.1"/>
    </source>
</evidence>
<dbReference type="EMBL" id="CM039177">
    <property type="protein sequence ID" value="KAH9695089.1"/>
    <property type="molecule type" value="Genomic_DNA"/>
</dbReference>
<sequence length="470" mass="52997">MAALQLFILCVGLNMVLSSSQQIITTLPGFDGDLPFKLETGYIGVGQNDDVQLFYYFIESERSPEDDPLVLWLTGGPGCSGFSGLVFEIGPLSFDYEKSKVNLPKFLLNPYSWTKVANVIFLDAPVGTGFSYANTWQGYIMNDTLSAAQNYYFLRKWLIAHPSFLANPLYIGGDSYSGIIVPMIVQHVSDGIDVGHRPRMNLKGYLLGNPLTDSTENQNSVPHFAYLNALISHEIYESAKRNCKGEYVKVDPSNGLCIADLENITECISRVNHAQIYEPSCRGPIISPRRKLFNWNSSVLEEDSLDFLSSPTQPAASGTWCRFHNYVYSYIWANDKTVQSAIGVREGTVKYWVRCNQSLSYTKDVSSSLAYHRNLIKKGYQVLIYSGDVDMKVPYVATEAWIKSLSLTIETGWQPWFVEGQVAGYWYRYKEKNNYHLTFATVKGAGHTAPEYKPKECLAMIDRWFACHPL</sequence>
<comment type="caution">
    <text evidence="1">The sequence shown here is derived from an EMBL/GenBank/DDBJ whole genome shotgun (WGS) entry which is preliminary data.</text>
</comment>
<name>A0ACB8IDB3_CITSI</name>
<protein>
    <submittedName>
        <fullName evidence="1">Uncharacterized protein</fullName>
    </submittedName>
</protein>
<dbReference type="Proteomes" id="UP000829398">
    <property type="component" value="Chromosome 8"/>
</dbReference>
<organism evidence="1 2">
    <name type="scientific">Citrus sinensis</name>
    <name type="common">Sweet orange</name>
    <name type="synonym">Citrus aurantium var. sinensis</name>
    <dbReference type="NCBI Taxonomy" id="2711"/>
    <lineage>
        <taxon>Eukaryota</taxon>
        <taxon>Viridiplantae</taxon>
        <taxon>Streptophyta</taxon>
        <taxon>Embryophyta</taxon>
        <taxon>Tracheophyta</taxon>
        <taxon>Spermatophyta</taxon>
        <taxon>Magnoliopsida</taxon>
        <taxon>eudicotyledons</taxon>
        <taxon>Gunneridae</taxon>
        <taxon>Pentapetalae</taxon>
        <taxon>rosids</taxon>
        <taxon>malvids</taxon>
        <taxon>Sapindales</taxon>
        <taxon>Rutaceae</taxon>
        <taxon>Aurantioideae</taxon>
        <taxon>Citrus</taxon>
    </lineage>
</organism>
<keyword evidence="2" id="KW-1185">Reference proteome</keyword>
<reference evidence="2" key="1">
    <citation type="journal article" date="2023" name="Hortic. Res.">
        <title>A chromosome-level phased genome enabling allele-level studies in sweet orange: a case study on citrus Huanglongbing tolerance.</title>
        <authorList>
            <person name="Wu B."/>
            <person name="Yu Q."/>
            <person name="Deng Z."/>
            <person name="Duan Y."/>
            <person name="Luo F."/>
            <person name="Gmitter F. Jr."/>
        </authorList>
    </citation>
    <scope>NUCLEOTIDE SEQUENCE [LARGE SCALE GENOMIC DNA]</scope>
    <source>
        <strain evidence="2">cv. Valencia</strain>
    </source>
</reference>